<dbReference type="InterPro" id="IPR009019">
    <property type="entry name" value="KH_sf_prok-type"/>
</dbReference>
<dbReference type="GO" id="GO:0019843">
    <property type="term" value="F:rRNA binding"/>
    <property type="evidence" value="ECO:0007669"/>
    <property type="project" value="TreeGrafter"/>
</dbReference>
<keyword evidence="1 3" id="KW-0694">RNA-binding</keyword>
<accession>W4V5J0</accession>
<dbReference type="PANTHER" id="PTHR42698:SF1">
    <property type="entry name" value="GTPASE ERA, MITOCHONDRIAL"/>
    <property type="match status" value="1"/>
</dbReference>
<dbReference type="EMBL" id="BAVR01000013">
    <property type="protein sequence ID" value="GAE88073.1"/>
    <property type="molecule type" value="Genomic_DNA"/>
</dbReference>
<dbReference type="InterPro" id="IPR004044">
    <property type="entry name" value="KH_dom_type_2"/>
</dbReference>
<dbReference type="Gene3D" id="3.30.300.20">
    <property type="match status" value="1"/>
</dbReference>
<dbReference type="PANTHER" id="PTHR42698">
    <property type="entry name" value="GTPASE ERA"/>
    <property type="match status" value="1"/>
</dbReference>
<dbReference type="PROSITE" id="PS50823">
    <property type="entry name" value="KH_TYPE_2"/>
    <property type="match status" value="1"/>
</dbReference>
<evidence type="ECO:0000256" key="2">
    <source>
        <dbReference type="ARBA" id="ARBA00023136"/>
    </source>
</evidence>
<organism evidence="5 6">
    <name type="scientific">Acetivibrio straminisolvens JCM 21531</name>
    <dbReference type="NCBI Taxonomy" id="1294263"/>
    <lineage>
        <taxon>Bacteria</taxon>
        <taxon>Bacillati</taxon>
        <taxon>Bacillota</taxon>
        <taxon>Clostridia</taxon>
        <taxon>Eubacteriales</taxon>
        <taxon>Oscillospiraceae</taxon>
        <taxon>Acetivibrio</taxon>
    </lineage>
</organism>
<keyword evidence="6" id="KW-1185">Reference proteome</keyword>
<sequence length="71" mass="8274">MDIQANIYCEKDSHKGILIGKGGKMLKNIGSLSRAEIERLFATKVFLELWVKVKPDWRNNEFMLKMLGYKK</sequence>
<evidence type="ECO:0000256" key="1">
    <source>
        <dbReference type="ARBA" id="ARBA00022884"/>
    </source>
</evidence>
<dbReference type="InterPro" id="IPR015946">
    <property type="entry name" value="KH_dom-like_a/b"/>
</dbReference>
<dbReference type="SUPFAM" id="SSF54814">
    <property type="entry name" value="Prokaryotic type KH domain (KH-domain type II)"/>
    <property type="match status" value="1"/>
</dbReference>
<dbReference type="InterPro" id="IPR005662">
    <property type="entry name" value="GTPase_Era-like"/>
</dbReference>
<name>W4V5J0_9FIRM</name>
<evidence type="ECO:0000256" key="3">
    <source>
        <dbReference type="PROSITE-ProRule" id="PRU00118"/>
    </source>
</evidence>
<dbReference type="GO" id="GO:0000028">
    <property type="term" value="P:ribosomal small subunit assembly"/>
    <property type="evidence" value="ECO:0007669"/>
    <property type="project" value="TreeGrafter"/>
</dbReference>
<dbReference type="Proteomes" id="UP000019109">
    <property type="component" value="Unassembled WGS sequence"/>
</dbReference>
<dbReference type="GO" id="GO:0005829">
    <property type="term" value="C:cytosol"/>
    <property type="evidence" value="ECO:0007669"/>
    <property type="project" value="TreeGrafter"/>
</dbReference>
<evidence type="ECO:0000313" key="6">
    <source>
        <dbReference type="Proteomes" id="UP000019109"/>
    </source>
</evidence>
<protein>
    <submittedName>
        <fullName evidence="5">GTP-binding protein Era</fullName>
    </submittedName>
</protein>
<dbReference type="STRING" id="1294263.JCM21531_1492"/>
<gene>
    <name evidence="5" type="ORF">JCM21531_1492</name>
</gene>
<dbReference type="CDD" id="cd22534">
    <property type="entry name" value="KH-II_Era"/>
    <property type="match status" value="1"/>
</dbReference>
<reference evidence="5" key="1">
    <citation type="journal article" date="2014" name="Genome Announc.">
        <title>Draft Genome Sequence of Clostridium straminisolvens Strain JCM 21531T, Isolated from a Cellulose-Degrading Bacterial Community.</title>
        <authorList>
            <person name="Yuki M."/>
            <person name="Oshima K."/>
            <person name="Suda W."/>
            <person name="Sakamoto M."/>
            <person name="Kitamura K."/>
            <person name="Iida T."/>
            <person name="Hattori M."/>
            <person name="Ohkuma M."/>
        </authorList>
    </citation>
    <scope>NUCLEOTIDE SEQUENCE [LARGE SCALE GENOMIC DNA]</scope>
    <source>
        <strain evidence="5">JCM 21531</strain>
    </source>
</reference>
<dbReference type="GO" id="GO:0043024">
    <property type="term" value="F:ribosomal small subunit binding"/>
    <property type="evidence" value="ECO:0007669"/>
    <property type="project" value="TreeGrafter"/>
</dbReference>
<feature type="domain" description="KH type-2" evidence="4">
    <location>
        <begin position="1"/>
        <end position="55"/>
    </location>
</feature>
<evidence type="ECO:0000259" key="4">
    <source>
        <dbReference type="PROSITE" id="PS50823"/>
    </source>
</evidence>
<dbReference type="Pfam" id="PF07650">
    <property type="entry name" value="KH_2"/>
    <property type="match status" value="1"/>
</dbReference>
<dbReference type="GO" id="GO:0005525">
    <property type="term" value="F:GTP binding"/>
    <property type="evidence" value="ECO:0007669"/>
    <property type="project" value="InterPro"/>
</dbReference>
<dbReference type="AlphaFoldDB" id="W4V5J0"/>
<keyword evidence="2" id="KW-0472">Membrane</keyword>
<comment type="caution">
    <text evidence="5">The sequence shown here is derived from an EMBL/GenBank/DDBJ whole genome shotgun (WGS) entry which is preliminary data.</text>
</comment>
<proteinExistence type="predicted"/>
<evidence type="ECO:0000313" key="5">
    <source>
        <dbReference type="EMBL" id="GAE88073.1"/>
    </source>
</evidence>